<gene>
    <name evidence="8" type="ORF">K0U00_24560</name>
</gene>
<keyword evidence="9" id="KW-1185">Reference proteome</keyword>
<dbReference type="Gene3D" id="3.30.1370.110">
    <property type="match status" value="1"/>
</dbReference>
<dbReference type="InterPro" id="IPR028987">
    <property type="entry name" value="ATP_synth_B-like_membr_sf"/>
</dbReference>
<dbReference type="SUPFAM" id="SSF160443">
    <property type="entry name" value="SMR domain-like"/>
    <property type="match status" value="1"/>
</dbReference>
<keyword evidence="3" id="KW-0406">Ion transport</keyword>
<name>A0ABS7C8H1_9BACL</name>
<feature type="region of interest" description="Disordered" evidence="6">
    <location>
        <begin position="93"/>
        <end position="115"/>
    </location>
</feature>
<feature type="coiled-coil region" evidence="5">
    <location>
        <begin position="3"/>
        <end position="73"/>
    </location>
</feature>
<evidence type="ECO:0000256" key="1">
    <source>
        <dbReference type="ARBA" id="ARBA00022448"/>
    </source>
</evidence>
<dbReference type="EMBL" id="JAHZIK010000785">
    <property type="protein sequence ID" value="MBW7457217.1"/>
    <property type="molecule type" value="Genomic_DNA"/>
</dbReference>
<protein>
    <submittedName>
        <fullName evidence="8">Smr/MutS family protein</fullName>
    </submittedName>
</protein>
<keyword evidence="2" id="KW-0375">Hydrogen ion transport</keyword>
<dbReference type="SUPFAM" id="SSF81573">
    <property type="entry name" value="F1F0 ATP synthase subunit B, membrane domain"/>
    <property type="match status" value="1"/>
</dbReference>
<dbReference type="Pfam" id="PF20297">
    <property type="entry name" value="MSSS"/>
    <property type="match status" value="1"/>
</dbReference>
<dbReference type="Pfam" id="PF01713">
    <property type="entry name" value="Smr"/>
    <property type="match status" value="1"/>
</dbReference>
<evidence type="ECO:0000259" key="7">
    <source>
        <dbReference type="PROSITE" id="PS50828"/>
    </source>
</evidence>
<dbReference type="InterPro" id="IPR002625">
    <property type="entry name" value="Smr_dom"/>
</dbReference>
<feature type="non-terminal residue" evidence="8">
    <location>
        <position position="1"/>
    </location>
</feature>
<feature type="domain" description="Smr" evidence="7">
    <location>
        <begin position="187"/>
        <end position="262"/>
    </location>
</feature>
<reference evidence="8 9" key="1">
    <citation type="submission" date="2021-07" db="EMBL/GenBank/DDBJ databases">
        <title>Paenibacillus radiodurans sp. nov., isolated from the southeastern edge of Tengger Desert.</title>
        <authorList>
            <person name="Zhang G."/>
        </authorList>
    </citation>
    <scope>NUCLEOTIDE SEQUENCE [LARGE SCALE GENOMIC DNA]</scope>
    <source>
        <strain evidence="8 9">CCM 7311</strain>
    </source>
</reference>
<evidence type="ECO:0000256" key="4">
    <source>
        <dbReference type="ARBA" id="ARBA00023310"/>
    </source>
</evidence>
<dbReference type="InterPro" id="IPR036063">
    <property type="entry name" value="Smr_dom_sf"/>
</dbReference>
<evidence type="ECO:0000256" key="6">
    <source>
        <dbReference type="SAM" id="MobiDB-lite"/>
    </source>
</evidence>
<evidence type="ECO:0000256" key="3">
    <source>
        <dbReference type="ARBA" id="ARBA00023065"/>
    </source>
</evidence>
<evidence type="ECO:0000256" key="5">
    <source>
        <dbReference type="SAM" id="Coils"/>
    </source>
</evidence>
<keyword evidence="1" id="KW-0813">Transport</keyword>
<evidence type="ECO:0000256" key="2">
    <source>
        <dbReference type="ARBA" id="ARBA00022781"/>
    </source>
</evidence>
<dbReference type="SMART" id="SM00463">
    <property type="entry name" value="SMR"/>
    <property type="match status" value="1"/>
</dbReference>
<dbReference type="InterPro" id="IPR046893">
    <property type="entry name" value="MSSS"/>
</dbReference>
<comment type="caution">
    <text evidence="8">The sequence shown here is derived from an EMBL/GenBank/DDBJ whole genome shotgun (WGS) entry which is preliminary data.</text>
</comment>
<dbReference type="PROSITE" id="PS50828">
    <property type="entry name" value="SMR"/>
    <property type="match status" value="1"/>
</dbReference>
<dbReference type="Proteomes" id="UP001519887">
    <property type="component" value="Unassembled WGS sequence"/>
</dbReference>
<evidence type="ECO:0000313" key="9">
    <source>
        <dbReference type="Proteomes" id="UP001519887"/>
    </source>
</evidence>
<accession>A0ABS7C8H1</accession>
<sequence>ENRLAAEAERNLAERLRKDLEAQQAKHEAERSKFDEQRDKLLAKAQEEAHEAIAKARKEAEQIISDLRKLAMEEGASVKEHKLIDARRKLDEAAPELKKSKSNKPKNAAKPQRIEPGDEVMVYSLGQRGHVIEINGSDALVQLGILKMKVATGDLELVKRAETAKTQQPKLAASLKRTRDENVRMELDLRGANLEEAIVEVDRFLDESFLAGLGQVYIIHGKGTGVLRTGISEFLRRHKHVKTYRLGNYGEGGVGVTVAEMR</sequence>
<evidence type="ECO:0000313" key="8">
    <source>
        <dbReference type="EMBL" id="MBW7457217.1"/>
    </source>
</evidence>
<organism evidence="8 9">
    <name type="scientific">Paenibacillus sepulcri</name>
    <dbReference type="NCBI Taxonomy" id="359917"/>
    <lineage>
        <taxon>Bacteria</taxon>
        <taxon>Bacillati</taxon>
        <taxon>Bacillota</taxon>
        <taxon>Bacilli</taxon>
        <taxon>Bacillales</taxon>
        <taxon>Paenibacillaceae</taxon>
        <taxon>Paenibacillus</taxon>
    </lineage>
</organism>
<keyword evidence="4" id="KW-0066">ATP synthesis</keyword>
<dbReference type="CDD" id="cd06503">
    <property type="entry name" value="ATP-synt_Fo_b"/>
    <property type="match status" value="1"/>
</dbReference>
<proteinExistence type="predicted"/>
<keyword evidence="5" id="KW-0175">Coiled coil</keyword>